<gene>
    <name evidence="3" type="ORF">ZOSMA_28G00550</name>
</gene>
<accession>A0A0K9PCL6</accession>
<sequence>MLTFPKAFFRRLTGAGIEESTQLGILTFEAARAMSRLVALHRSINHSSISVIRNTIAQSTGVAYLNYSVSDKDRVLQIACAEMLDELDQVGAIISRLSARCVSAWPREFKHLYAAIKSGSDGGFKQKLGIPAKGLEGKVKKMESYVVCATNLYSEMGVLSEMEASERRLEKWIDYSSPIPAGEGGNKERPPGADVFLKNIGLQRKLVRRLQDESVWSRNRDKILSLMGDAVVAMFLRICLVFGNHVAQLPAVKIDRNGKFKLFGKSTAWTGNMSGPLLSSKTGIEKNIDITKFSGPLWLGRPPIPPSKAESEIELTKWTAKTLSPNPASVGFAGLAIRYADIIVHCEKIFQSPKYCSADEREDLYRMLPESFRNILNEKLRRRRRRRSCTVDEVEKARRVLDWLSPMAHDTLKQLSENSYENHNVDSSTDGKVYRFQTLHNSDHDKTQIVIVNVLLGLCSLFQNQNINEDIRI</sequence>
<dbReference type="Pfam" id="PF05003">
    <property type="entry name" value="DUF668"/>
    <property type="match status" value="1"/>
</dbReference>
<dbReference type="AlphaFoldDB" id="A0A0K9PCL6"/>
<reference evidence="4" key="1">
    <citation type="journal article" date="2016" name="Nature">
        <title>The genome of the seagrass Zostera marina reveals angiosperm adaptation to the sea.</title>
        <authorList>
            <person name="Olsen J.L."/>
            <person name="Rouze P."/>
            <person name="Verhelst B."/>
            <person name="Lin Y.-C."/>
            <person name="Bayer T."/>
            <person name="Collen J."/>
            <person name="Dattolo E."/>
            <person name="De Paoli E."/>
            <person name="Dittami S."/>
            <person name="Maumus F."/>
            <person name="Michel G."/>
            <person name="Kersting A."/>
            <person name="Lauritano C."/>
            <person name="Lohaus R."/>
            <person name="Toepel M."/>
            <person name="Tonon T."/>
            <person name="Vanneste K."/>
            <person name="Amirebrahimi M."/>
            <person name="Brakel J."/>
            <person name="Bostroem C."/>
            <person name="Chovatia M."/>
            <person name="Grimwood J."/>
            <person name="Jenkins J.W."/>
            <person name="Jueterbock A."/>
            <person name="Mraz A."/>
            <person name="Stam W.T."/>
            <person name="Tice H."/>
            <person name="Bornberg-Bauer E."/>
            <person name="Green P.J."/>
            <person name="Pearson G.A."/>
            <person name="Procaccini G."/>
            <person name="Duarte C.M."/>
            <person name="Schmutz J."/>
            <person name="Reusch T.B.H."/>
            <person name="Van de Peer Y."/>
        </authorList>
    </citation>
    <scope>NUCLEOTIDE SEQUENCE [LARGE SCALE GENOMIC DNA]</scope>
    <source>
        <strain evidence="4">cv. Finnish</strain>
    </source>
</reference>
<name>A0A0K9PCL6_ZOSMR</name>
<evidence type="ECO:0000313" key="4">
    <source>
        <dbReference type="Proteomes" id="UP000036987"/>
    </source>
</evidence>
<dbReference type="PANTHER" id="PTHR31371:SF13">
    <property type="entry name" value="OS05G0457600 PROTEIN"/>
    <property type="match status" value="1"/>
</dbReference>
<comment type="caution">
    <text evidence="3">The sequence shown here is derived from an EMBL/GenBank/DDBJ whole genome shotgun (WGS) entry which is preliminary data.</text>
</comment>
<dbReference type="GO" id="GO:0045927">
    <property type="term" value="P:positive regulation of growth"/>
    <property type="evidence" value="ECO:0007669"/>
    <property type="project" value="InterPro"/>
</dbReference>
<dbReference type="PANTHER" id="PTHR31371">
    <property type="entry name" value="BNAC09G50660D PROTEIN"/>
    <property type="match status" value="1"/>
</dbReference>
<dbReference type="EMBL" id="LFYR01000958">
    <property type="protein sequence ID" value="KMZ66696.1"/>
    <property type="molecule type" value="Genomic_DNA"/>
</dbReference>
<feature type="domain" description="DUF668" evidence="1">
    <location>
        <begin position="330"/>
        <end position="413"/>
    </location>
</feature>
<dbReference type="InterPro" id="IPR021864">
    <property type="entry name" value="DUF3475"/>
</dbReference>
<evidence type="ECO:0000259" key="1">
    <source>
        <dbReference type="Pfam" id="PF05003"/>
    </source>
</evidence>
<dbReference type="OrthoDB" id="673374at2759"/>
<protein>
    <submittedName>
        <fullName evidence="3">Uncharacterized protein</fullName>
    </submittedName>
</protein>
<dbReference type="Proteomes" id="UP000036987">
    <property type="component" value="Unassembled WGS sequence"/>
</dbReference>
<dbReference type="InterPro" id="IPR007700">
    <property type="entry name" value="DUF668"/>
</dbReference>
<keyword evidence="4" id="KW-1185">Reference proteome</keyword>
<feature type="domain" description="DUF3475" evidence="2">
    <location>
        <begin position="25"/>
        <end position="83"/>
    </location>
</feature>
<dbReference type="Pfam" id="PF11961">
    <property type="entry name" value="DUF3475"/>
    <property type="match status" value="1"/>
</dbReference>
<evidence type="ECO:0000313" key="3">
    <source>
        <dbReference type="EMBL" id="KMZ66696.1"/>
    </source>
</evidence>
<evidence type="ECO:0000259" key="2">
    <source>
        <dbReference type="Pfam" id="PF11961"/>
    </source>
</evidence>
<proteinExistence type="predicted"/>
<organism evidence="3 4">
    <name type="scientific">Zostera marina</name>
    <name type="common">Eelgrass</name>
    <dbReference type="NCBI Taxonomy" id="29655"/>
    <lineage>
        <taxon>Eukaryota</taxon>
        <taxon>Viridiplantae</taxon>
        <taxon>Streptophyta</taxon>
        <taxon>Embryophyta</taxon>
        <taxon>Tracheophyta</taxon>
        <taxon>Spermatophyta</taxon>
        <taxon>Magnoliopsida</taxon>
        <taxon>Liliopsida</taxon>
        <taxon>Zosteraceae</taxon>
        <taxon>Zostera</taxon>
    </lineage>
</organism>